<keyword evidence="2" id="KW-0067">ATP-binding</keyword>
<accession>A0A314UT79</accession>
<evidence type="ECO:0000256" key="2">
    <source>
        <dbReference type="ARBA" id="ARBA00022840"/>
    </source>
</evidence>
<dbReference type="Pfam" id="PF00154">
    <property type="entry name" value="RecA_N"/>
    <property type="match status" value="1"/>
</dbReference>
<dbReference type="GO" id="GO:0003677">
    <property type="term" value="F:DNA binding"/>
    <property type="evidence" value="ECO:0007669"/>
    <property type="project" value="InterPro"/>
</dbReference>
<protein>
    <submittedName>
        <fullName evidence="4">Pheophytinase chloroplastic</fullName>
    </submittedName>
</protein>
<sequence>MEATYNMKFWSCYNLDQPFLKQLNHQGGFRSLNTSENFKHVDPILSSGSSDGYIIGEEEDESISETGERVTKVLIPGLPDESKGELGAPVSRCFWEWKPKFNVHYEKAGCETLAAEWMIGVYYGTPQVTSGGIALKFFATFQLEIRSTGKIKSFLQDSSSIPFISMPSTKCFHSFCKMLTVYKKVKKRL</sequence>
<dbReference type="Proteomes" id="UP000250321">
    <property type="component" value="Unassembled WGS sequence"/>
</dbReference>
<reference evidence="4 5" key="1">
    <citation type="submission" date="2018-02" db="EMBL/GenBank/DDBJ databases">
        <title>Draft genome of wild Prunus yedoensis var. nudiflora.</title>
        <authorList>
            <person name="Baek S."/>
            <person name="Kim J.-H."/>
            <person name="Choi K."/>
            <person name="Kim G.-B."/>
            <person name="Cho A."/>
            <person name="Jang H."/>
            <person name="Shin C.-H."/>
            <person name="Yu H.-J."/>
            <person name="Mun J.-H."/>
        </authorList>
    </citation>
    <scope>NUCLEOTIDE SEQUENCE [LARGE SCALE GENOMIC DNA]</scope>
    <source>
        <strain evidence="5">cv. Jeju island</strain>
        <tissue evidence="4">Leaf</tissue>
    </source>
</reference>
<organism evidence="4 5">
    <name type="scientific">Prunus yedoensis var. nudiflora</name>
    <dbReference type="NCBI Taxonomy" id="2094558"/>
    <lineage>
        <taxon>Eukaryota</taxon>
        <taxon>Viridiplantae</taxon>
        <taxon>Streptophyta</taxon>
        <taxon>Embryophyta</taxon>
        <taxon>Tracheophyta</taxon>
        <taxon>Spermatophyta</taxon>
        <taxon>Magnoliopsida</taxon>
        <taxon>eudicotyledons</taxon>
        <taxon>Gunneridae</taxon>
        <taxon>Pentapetalae</taxon>
        <taxon>rosids</taxon>
        <taxon>fabids</taxon>
        <taxon>Rosales</taxon>
        <taxon>Rosaceae</taxon>
        <taxon>Amygdaloideae</taxon>
        <taxon>Amygdaleae</taxon>
        <taxon>Prunus</taxon>
    </lineage>
</organism>
<dbReference type="GO" id="GO:0005524">
    <property type="term" value="F:ATP binding"/>
    <property type="evidence" value="ECO:0007669"/>
    <property type="project" value="UniProtKB-KW"/>
</dbReference>
<evidence type="ECO:0000259" key="3">
    <source>
        <dbReference type="PROSITE" id="PS50163"/>
    </source>
</evidence>
<dbReference type="EMBL" id="PJQY01003155">
    <property type="protein sequence ID" value="PQM39784.1"/>
    <property type="molecule type" value="Genomic_DNA"/>
</dbReference>
<dbReference type="PANTHER" id="PTHR47280">
    <property type="entry name" value="PHEOPHYTINASE, CHLOROPLASTIC"/>
    <property type="match status" value="1"/>
</dbReference>
<dbReference type="GO" id="GO:0009507">
    <property type="term" value="C:chloroplast"/>
    <property type="evidence" value="ECO:0007669"/>
    <property type="project" value="TreeGrafter"/>
</dbReference>
<dbReference type="InterPro" id="IPR049428">
    <property type="entry name" value="RecA-like_N"/>
</dbReference>
<dbReference type="PROSITE" id="PS50163">
    <property type="entry name" value="RECA_3"/>
    <property type="match status" value="1"/>
</dbReference>
<keyword evidence="5" id="KW-1185">Reference proteome</keyword>
<dbReference type="OrthoDB" id="408373at2759"/>
<dbReference type="GO" id="GO:0080124">
    <property type="term" value="F:pheophytinase activity"/>
    <property type="evidence" value="ECO:0007669"/>
    <property type="project" value="InterPro"/>
</dbReference>
<keyword evidence="1" id="KW-0547">Nucleotide-binding</keyword>
<dbReference type="GO" id="GO:0006259">
    <property type="term" value="P:DNA metabolic process"/>
    <property type="evidence" value="ECO:0007669"/>
    <property type="project" value="InterPro"/>
</dbReference>
<dbReference type="AlphaFoldDB" id="A0A314UT79"/>
<dbReference type="PANTHER" id="PTHR47280:SF1">
    <property type="entry name" value="PHEOPHYTINASE, CHLOROPLASTIC"/>
    <property type="match status" value="1"/>
</dbReference>
<dbReference type="GO" id="GO:0015996">
    <property type="term" value="P:chlorophyll catabolic process"/>
    <property type="evidence" value="ECO:0007669"/>
    <property type="project" value="InterPro"/>
</dbReference>
<dbReference type="GO" id="GO:0008094">
    <property type="term" value="F:ATP-dependent activity, acting on DNA"/>
    <property type="evidence" value="ECO:0007669"/>
    <property type="project" value="InterPro"/>
</dbReference>
<feature type="domain" description="RecA family profile 2" evidence="3">
    <location>
        <begin position="120"/>
        <end position="152"/>
    </location>
</feature>
<gene>
    <name evidence="4" type="ORF">Pyn_09538</name>
</gene>
<dbReference type="InterPro" id="IPR044211">
    <property type="entry name" value="PPH_chloroplastic"/>
</dbReference>
<dbReference type="STRING" id="2094558.A0A314UT79"/>
<proteinExistence type="predicted"/>
<evidence type="ECO:0000313" key="4">
    <source>
        <dbReference type="EMBL" id="PQM39784.1"/>
    </source>
</evidence>
<evidence type="ECO:0000313" key="5">
    <source>
        <dbReference type="Proteomes" id="UP000250321"/>
    </source>
</evidence>
<name>A0A314UT79_PRUYE</name>
<dbReference type="InterPro" id="IPR020587">
    <property type="entry name" value="RecA_monomer-monomer_interface"/>
</dbReference>
<comment type="caution">
    <text evidence="4">The sequence shown here is derived from an EMBL/GenBank/DDBJ whole genome shotgun (WGS) entry which is preliminary data.</text>
</comment>
<evidence type="ECO:0000256" key="1">
    <source>
        <dbReference type="ARBA" id="ARBA00022741"/>
    </source>
</evidence>